<keyword evidence="4" id="KW-0288">FMN</keyword>
<protein>
    <recommendedName>
        <fullName evidence="2">Probable nitronate monooxygenase</fullName>
    </recommendedName>
</protein>
<dbReference type="PANTHER" id="PTHR32332:SF18">
    <property type="entry name" value="2-NITROPROPANE DIOXYGENASE"/>
    <property type="match status" value="1"/>
</dbReference>
<reference evidence="6 7" key="1">
    <citation type="submission" date="2021-01" db="EMBL/GenBank/DDBJ databases">
        <title>Genomic Encyclopedia of Type Strains, Phase IV (KMG-IV): sequencing the most valuable type-strain genomes for metagenomic binning, comparative biology and taxonomic classification.</title>
        <authorList>
            <person name="Goeker M."/>
        </authorList>
    </citation>
    <scope>NUCLEOTIDE SEQUENCE [LARGE SCALE GENOMIC DNA]</scope>
    <source>
        <strain evidence="6 7">DSM 24436</strain>
    </source>
</reference>
<gene>
    <name evidence="6" type="ORF">JOC49_000574</name>
</gene>
<evidence type="ECO:0000313" key="7">
    <source>
        <dbReference type="Proteomes" id="UP000767854"/>
    </source>
</evidence>
<comment type="function">
    <text evidence="1">Nitronate monooxygenase that uses molecular oxygen to catalyze the oxidative denitrification of alkyl nitronates. Acts on propionate 3-nitronate (P3N), the presumed physiological substrate. Probably functions in the detoxification of P3N, a metabolic poison produced by plants and fungi as a defense mechanism.</text>
</comment>
<dbReference type="SUPFAM" id="SSF51412">
    <property type="entry name" value="Inosine monophosphate dehydrogenase (IMPDH)"/>
    <property type="match status" value="1"/>
</dbReference>
<evidence type="ECO:0000256" key="1">
    <source>
        <dbReference type="ARBA" id="ARBA00003535"/>
    </source>
</evidence>
<keyword evidence="6" id="KW-0223">Dioxygenase</keyword>
<keyword evidence="5" id="KW-0560">Oxidoreductase</keyword>
<dbReference type="InterPro" id="IPR013785">
    <property type="entry name" value="Aldolase_TIM"/>
</dbReference>
<comment type="caution">
    <text evidence="6">The sequence shown here is derived from an EMBL/GenBank/DDBJ whole genome shotgun (WGS) entry which is preliminary data.</text>
</comment>
<name>A0ABS2MNT8_9FIRM</name>
<dbReference type="RefSeq" id="WP_204662047.1">
    <property type="nucleotide sequence ID" value="NZ_JAFBDT010000003.1"/>
</dbReference>
<keyword evidence="3" id="KW-0285">Flavoprotein</keyword>
<evidence type="ECO:0000256" key="5">
    <source>
        <dbReference type="ARBA" id="ARBA00023002"/>
    </source>
</evidence>
<dbReference type="Gene3D" id="3.20.20.70">
    <property type="entry name" value="Aldolase class I"/>
    <property type="match status" value="1"/>
</dbReference>
<evidence type="ECO:0000313" key="6">
    <source>
        <dbReference type="EMBL" id="MBM7561057.1"/>
    </source>
</evidence>
<dbReference type="InterPro" id="IPR004136">
    <property type="entry name" value="NMO"/>
</dbReference>
<dbReference type="Pfam" id="PF03060">
    <property type="entry name" value="NMO"/>
    <property type="match status" value="1"/>
</dbReference>
<keyword evidence="7" id="KW-1185">Reference proteome</keyword>
<dbReference type="EMBL" id="JAFBDT010000003">
    <property type="protein sequence ID" value="MBM7561057.1"/>
    <property type="molecule type" value="Genomic_DNA"/>
</dbReference>
<evidence type="ECO:0000256" key="4">
    <source>
        <dbReference type="ARBA" id="ARBA00022643"/>
    </source>
</evidence>
<dbReference type="Proteomes" id="UP000767854">
    <property type="component" value="Unassembled WGS sequence"/>
</dbReference>
<dbReference type="GO" id="GO:0051213">
    <property type="term" value="F:dioxygenase activity"/>
    <property type="evidence" value="ECO:0007669"/>
    <property type="project" value="UniProtKB-KW"/>
</dbReference>
<dbReference type="PANTHER" id="PTHR32332">
    <property type="entry name" value="2-NITROPROPANE DIOXYGENASE"/>
    <property type="match status" value="1"/>
</dbReference>
<evidence type="ECO:0000256" key="2">
    <source>
        <dbReference type="ARBA" id="ARBA00013457"/>
    </source>
</evidence>
<sequence>MKLPELKIGDVTFKKPLFLGAMGVGVSRSSLASAVTNCGGLGVISGVNLGFLEPDFKTAPLEANLRALKKEIQKAKAITKDGLIGINFMVAMSHYAEHVKTAVAEGIDFIISGAGLPTELPGLVKNSYTKLVPIVSSVKAASLIIRFWDRNHQTTPDAIVIEGIEAGGHLGFKYKDLENNAFDAKETIQTIKTILLPYEEKYNKKIPVIFAGGIYDARDIKTVFSYGADGVQMATRFVASEECDAHLGFKKIYLNASKSDVKIIQSPVGLPGRALQTPLLSRLNAEARIKPQKCLGCLQTCDSATTPFCISDALIAAVNGDYENGLFFAGANVYKVDRITTVQEIFNDLWADFETTQVP</sequence>
<dbReference type="CDD" id="cd04730">
    <property type="entry name" value="NPD_like"/>
    <property type="match status" value="1"/>
</dbReference>
<evidence type="ECO:0000256" key="3">
    <source>
        <dbReference type="ARBA" id="ARBA00022630"/>
    </source>
</evidence>
<accession>A0ABS2MNT8</accession>
<organism evidence="6 7">
    <name type="scientific">Fusibacter tunisiensis</name>
    <dbReference type="NCBI Taxonomy" id="1008308"/>
    <lineage>
        <taxon>Bacteria</taxon>
        <taxon>Bacillati</taxon>
        <taxon>Bacillota</taxon>
        <taxon>Clostridia</taxon>
        <taxon>Eubacteriales</taxon>
        <taxon>Eubacteriales Family XII. Incertae Sedis</taxon>
        <taxon>Fusibacter</taxon>
    </lineage>
</organism>
<proteinExistence type="predicted"/>